<evidence type="ECO:0000313" key="4">
    <source>
        <dbReference type="EMBL" id="KAL3512197.1"/>
    </source>
</evidence>
<name>A0ABD2Z1C1_9GENT</name>
<evidence type="ECO:0000256" key="2">
    <source>
        <dbReference type="SAM" id="MobiDB-lite"/>
    </source>
</evidence>
<keyword evidence="1" id="KW-0175">Coiled coil</keyword>
<feature type="compositionally biased region" description="Polar residues" evidence="2">
    <location>
        <begin position="8"/>
        <end position="25"/>
    </location>
</feature>
<keyword evidence="5" id="KW-1185">Reference proteome</keyword>
<proteinExistence type="predicted"/>
<feature type="region of interest" description="Disordered" evidence="2">
    <location>
        <begin position="1"/>
        <end position="39"/>
    </location>
</feature>
<dbReference type="Pfam" id="PF03732">
    <property type="entry name" value="Retrotrans_gag"/>
    <property type="match status" value="1"/>
</dbReference>
<dbReference type="AlphaFoldDB" id="A0ABD2Z1C1"/>
<dbReference type="Proteomes" id="UP001630127">
    <property type="component" value="Unassembled WGS sequence"/>
</dbReference>
<gene>
    <name evidence="4" type="ORF">ACH5RR_024914</name>
</gene>
<reference evidence="4 5" key="1">
    <citation type="submission" date="2024-11" db="EMBL/GenBank/DDBJ databases">
        <title>A near-complete genome assembly of Cinchona calisaya.</title>
        <authorList>
            <person name="Lian D.C."/>
            <person name="Zhao X.W."/>
            <person name="Wei L."/>
        </authorList>
    </citation>
    <scope>NUCLEOTIDE SEQUENCE [LARGE SCALE GENOMIC DNA]</scope>
    <source>
        <tissue evidence="4">Nenye</tissue>
    </source>
</reference>
<comment type="caution">
    <text evidence="4">The sequence shown here is derived from an EMBL/GenBank/DDBJ whole genome shotgun (WGS) entry which is preliminary data.</text>
</comment>
<protein>
    <recommendedName>
        <fullName evidence="3">Retrotransposon gag domain-containing protein</fullName>
    </recommendedName>
</protein>
<dbReference type="InterPro" id="IPR005162">
    <property type="entry name" value="Retrotrans_gag_dom"/>
</dbReference>
<feature type="coiled-coil region" evidence="1">
    <location>
        <begin position="60"/>
        <end position="94"/>
    </location>
</feature>
<accession>A0ABD2Z1C1</accession>
<feature type="domain" description="Retrotransposon gag" evidence="3">
    <location>
        <begin position="140"/>
        <end position="215"/>
    </location>
</feature>
<evidence type="ECO:0000313" key="5">
    <source>
        <dbReference type="Proteomes" id="UP001630127"/>
    </source>
</evidence>
<evidence type="ECO:0000259" key="3">
    <source>
        <dbReference type="Pfam" id="PF03732"/>
    </source>
</evidence>
<organism evidence="4 5">
    <name type="scientific">Cinchona calisaya</name>
    <dbReference type="NCBI Taxonomy" id="153742"/>
    <lineage>
        <taxon>Eukaryota</taxon>
        <taxon>Viridiplantae</taxon>
        <taxon>Streptophyta</taxon>
        <taxon>Embryophyta</taxon>
        <taxon>Tracheophyta</taxon>
        <taxon>Spermatophyta</taxon>
        <taxon>Magnoliopsida</taxon>
        <taxon>eudicotyledons</taxon>
        <taxon>Gunneridae</taxon>
        <taxon>Pentapetalae</taxon>
        <taxon>asterids</taxon>
        <taxon>lamiids</taxon>
        <taxon>Gentianales</taxon>
        <taxon>Rubiaceae</taxon>
        <taxon>Cinchonoideae</taxon>
        <taxon>Cinchoneae</taxon>
        <taxon>Cinchona</taxon>
    </lineage>
</organism>
<dbReference type="EMBL" id="JBJUIK010000011">
    <property type="protein sequence ID" value="KAL3512197.1"/>
    <property type="molecule type" value="Genomic_DNA"/>
</dbReference>
<evidence type="ECO:0000256" key="1">
    <source>
        <dbReference type="SAM" id="Coils"/>
    </source>
</evidence>
<sequence length="282" mass="32911">MPPRLGKRSSNSSNSQVIEASTKQASVLPEETLDTASRSPLYKQQEHETMQLLQTGVGRVEQVEQKIQVMDAKIQAVQQQLQEVKTKVEQGQENEMSKFLELAPPLFEGILEPLAAYDWLKEMDRAFDILGCTDENKVTYATFQLRGSALYWWQMINTGIQQNSDAYTWNKFKEVFCEKYFPAEVKTEIKKEFSELRQENMSVAQFDAEFTKLVRVFLPQWVVDKNLAEQFWMKLRPEIQTEVDITELTSYASVLNRALSVEKLQSSRDHHHDKRMHFRQNY</sequence>